<dbReference type="EMBL" id="HBII01027393">
    <property type="protein sequence ID" value="CAE0352589.1"/>
    <property type="molecule type" value="Transcribed_RNA"/>
</dbReference>
<keyword evidence="1" id="KW-1133">Transmembrane helix</keyword>
<keyword evidence="1" id="KW-0472">Membrane</keyword>
<feature type="transmembrane region" description="Helical" evidence="1">
    <location>
        <begin position="52"/>
        <end position="72"/>
    </location>
</feature>
<proteinExistence type="predicted"/>
<name>A0A7S3JDW9_9SPIT</name>
<keyword evidence="1" id="KW-0812">Transmembrane</keyword>
<evidence type="ECO:0000313" key="2">
    <source>
        <dbReference type="EMBL" id="CAE0352589.1"/>
    </source>
</evidence>
<feature type="transmembrane region" description="Helical" evidence="1">
    <location>
        <begin position="26"/>
        <end position="46"/>
    </location>
</feature>
<feature type="transmembrane region" description="Helical" evidence="1">
    <location>
        <begin position="84"/>
        <end position="108"/>
    </location>
</feature>
<gene>
    <name evidence="2" type="ORF">EHAR0213_LOCUS11505</name>
</gene>
<sequence>MNTQFQNVYIPMQKPKQSNVTDPVRLNLIAMVWSAISVLFIVWLWVDTINPPTSVFAIFVTLNGLMLVYSLFRQWLDFSCFRSVVLLDAWLCLSLAGLVGLYVLYLVLSVGFDLTTQTIILAYLILIAPMGFLGYTIINLQNAVSQEVNGVNFHAATLPPAYAYQLKL</sequence>
<feature type="transmembrane region" description="Helical" evidence="1">
    <location>
        <begin position="120"/>
        <end position="138"/>
    </location>
</feature>
<protein>
    <submittedName>
        <fullName evidence="2">Uncharacterized protein</fullName>
    </submittedName>
</protein>
<evidence type="ECO:0000256" key="1">
    <source>
        <dbReference type="SAM" id="Phobius"/>
    </source>
</evidence>
<reference evidence="2" key="1">
    <citation type="submission" date="2021-01" db="EMBL/GenBank/DDBJ databases">
        <authorList>
            <person name="Corre E."/>
            <person name="Pelletier E."/>
            <person name="Niang G."/>
            <person name="Scheremetjew M."/>
            <person name="Finn R."/>
            <person name="Kale V."/>
            <person name="Holt S."/>
            <person name="Cochrane G."/>
            <person name="Meng A."/>
            <person name="Brown T."/>
            <person name="Cohen L."/>
        </authorList>
    </citation>
    <scope>NUCLEOTIDE SEQUENCE</scope>
    <source>
        <strain evidence="2">FSP1.4</strain>
    </source>
</reference>
<organism evidence="2">
    <name type="scientific">Euplotes harpa</name>
    <dbReference type="NCBI Taxonomy" id="151035"/>
    <lineage>
        <taxon>Eukaryota</taxon>
        <taxon>Sar</taxon>
        <taxon>Alveolata</taxon>
        <taxon>Ciliophora</taxon>
        <taxon>Intramacronucleata</taxon>
        <taxon>Spirotrichea</taxon>
        <taxon>Hypotrichia</taxon>
        <taxon>Euplotida</taxon>
        <taxon>Euplotidae</taxon>
        <taxon>Euplotes</taxon>
    </lineage>
</organism>
<accession>A0A7S3JDW9</accession>
<dbReference type="AlphaFoldDB" id="A0A7S3JDW9"/>